<evidence type="ECO:0000313" key="1">
    <source>
        <dbReference type="EMBL" id="TYL14582.1"/>
    </source>
</evidence>
<dbReference type="EMBL" id="VCDX01000002">
    <property type="protein sequence ID" value="TYL14582.1"/>
    <property type="molecule type" value="Genomic_DNA"/>
</dbReference>
<protein>
    <submittedName>
        <fullName evidence="1">Uncharacterized protein</fullName>
    </submittedName>
</protein>
<dbReference type="Proteomes" id="UP000322283">
    <property type="component" value="Unassembled WGS sequence"/>
</dbReference>
<sequence>MDRRHNRDGYPSRHGTTVSTSTVFISRQVALQVTSSPLFNHFQESVNPDLELLQVTC</sequence>
<comment type="caution">
    <text evidence="1">The sequence shown here is derived from an EMBL/GenBank/DDBJ whole genome shotgun (WGS) entry which is preliminary data.</text>
</comment>
<gene>
    <name evidence="1" type="ORF">MTAT_08170</name>
</gene>
<keyword evidence="2" id="KW-1185">Reference proteome</keyword>
<organism evidence="1 2">
    <name type="scientific">Neomoorella thermoacetica</name>
    <name type="common">Clostridium thermoaceticum</name>
    <dbReference type="NCBI Taxonomy" id="1525"/>
    <lineage>
        <taxon>Bacteria</taxon>
        <taxon>Bacillati</taxon>
        <taxon>Bacillota</taxon>
        <taxon>Clostridia</taxon>
        <taxon>Neomoorellales</taxon>
        <taxon>Neomoorellaceae</taxon>
        <taxon>Neomoorella</taxon>
    </lineage>
</organism>
<proteinExistence type="predicted"/>
<reference evidence="1 2" key="1">
    <citation type="submission" date="2019-05" db="EMBL/GenBank/DDBJ databases">
        <title>Genome sequence of Moorella thermoacetica ATCC 33924.</title>
        <authorList>
            <person name="Poehlein A."/>
            <person name="Bengelsdorf F.R."/>
            <person name="Duerre P."/>
            <person name="Daniel R."/>
        </authorList>
    </citation>
    <scope>NUCLEOTIDE SEQUENCE [LARGE SCALE GENOMIC DNA]</scope>
    <source>
        <strain evidence="1 2">ATCC 33924</strain>
    </source>
</reference>
<accession>A0ABY3N8F6</accession>
<evidence type="ECO:0000313" key="2">
    <source>
        <dbReference type="Proteomes" id="UP000322283"/>
    </source>
</evidence>
<name>A0ABY3N8F6_NEOTH</name>